<sequence>MPDKKNPKRDNPNIGKNTRWDTTKINPNAGQTIPKPPTNLNPDRNKKK</sequence>
<organism evidence="1 2">
    <name type="scientific">Mesonia oceanica</name>
    <dbReference type="NCBI Taxonomy" id="2687242"/>
    <lineage>
        <taxon>Bacteria</taxon>
        <taxon>Pseudomonadati</taxon>
        <taxon>Bacteroidota</taxon>
        <taxon>Flavobacteriia</taxon>
        <taxon>Flavobacteriales</taxon>
        <taxon>Flavobacteriaceae</taxon>
        <taxon>Mesonia</taxon>
    </lineage>
</organism>
<reference evidence="1" key="1">
    <citation type="submission" date="2019-09" db="EMBL/GenBank/DDBJ databases">
        <authorList>
            <person name="Rodrigo-Torres L."/>
            <person name="Arahal R. D."/>
            <person name="Lucena T."/>
        </authorList>
    </citation>
    <scope>NUCLEOTIDE SEQUENCE</scope>
    <source>
        <strain evidence="1">ISS653</strain>
    </source>
</reference>
<name>A0AC61Y6T3_9FLAO</name>
<proteinExistence type="predicted"/>
<keyword evidence="2" id="KW-1185">Reference proteome</keyword>
<dbReference type="EMBL" id="CABVMM010000004">
    <property type="protein sequence ID" value="VVV00126.1"/>
    <property type="molecule type" value="Genomic_DNA"/>
</dbReference>
<gene>
    <name evidence="1" type="ORF">FVB9532_01391</name>
</gene>
<evidence type="ECO:0000313" key="1">
    <source>
        <dbReference type="EMBL" id="VVV00126.1"/>
    </source>
</evidence>
<accession>A0AC61Y6T3</accession>
<comment type="caution">
    <text evidence="1">The sequence shown here is derived from an EMBL/GenBank/DDBJ whole genome shotgun (WGS) entry which is preliminary data.</text>
</comment>
<evidence type="ECO:0000313" key="2">
    <source>
        <dbReference type="Proteomes" id="UP000356253"/>
    </source>
</evidence>
<dbReference type="Proteomes" id="UP000356253">
    <property type="component" value="Unassembled WGS sequence"/>
</dbReference>
<protein>
    <submittedName>
        <fullName evidence="1">Uncharacterized protein</fullName>
    </submittedName>
</protein>